<dbReference type="PANTHER" id="PTHR42776">
    <property type="entry name" value="SERINE PEPTIDASE S9 FAMILY MEMBER"/>
    <property type="match status" value="1"/>
</dbReference>
<feature type="chain" id="PRO_5003628303" evidence="2">
    <location>
        <begin position="29"/>
        <end position="661"/>
    </location>
</feature>
<organism evidence="4 5">
    <name type="scientific">Rubrivivax gelatinosus (strain NBRC 100245 / IL144)</name>
    <dbReference type="NCBI Taxonomy" id="983917"/>
    <lineage>
        <taxon>Bacteria</taxon>
        <taxon>Pseudomonadati</taxon>
        <taxon>Pseudomonadota</taxon>
        <taxon>Betaproteobacteria</taxon>
        <taxon>Burkholderiales</taxon>
        <taxon>Sphaerotilaceae</taxon>
        <taxon>Rubrivivax</taxon>
    </lineage>
</organism>
<evidence type="ECO:0000313" key="4">
    <source>
        <dbReference type="EMBL" id="BAL97551.1"/>
    </source>
</evidence>
<evidence type="ECO:0000256" key="2">
    <source>
        <dbReference type="SAM" id="SignalP"/>
    </source>
</evidence>
<dbReference type="Gene3D" id="3.40.50.1820">
    <property type="entry name" value="alpha/beta hydrolase"/>
    <property type="match status" value="1"/>
</dbReference>
<dbReference type="MEROPS" id="S09.A77"/>
<keyword evidence="5" id="KW-1185">Reference proteome</keyword>
<dbReference type="Proteomes" id="UP000007883">
    <property type="component" value="Chromosome"/>
</dbReference>
<dbReference type="PATRIC" id="fig|983917.3.peg.4102"/>
<name>I0HX14_RUBGI</name>
<dbReference type="GO" id="GO:0004252">
    <property type="term" value="F:serine-type endopeptidase activity"/>
    <property type="evidence" value="ECO:0007669"/>
    <property type="project" value="TreeGrafter"/>
</dbReference>
<dbReference type="STRING" id="983917.RGE_42150"/>
<accession>I0HX14</accession>
<dbReference type="EMBL" id="AP012320">
    <property type="protein sequence ID" value="BAL97551.1"/>
    <property type="molecule type" value="Genomic_DNA"/>
</dbReference>
<reference evidence="4 5" key="1">
    <citation type="journal article" date="2012" name="J. Bacteriol.">
        <title>Complete genome sequence of phototrophic betaproteobacterium Rubrivivax gelatinosus IL144.</title>
        <authorList>
            <person name="Nagashima S."/>
            <person name="Kamimura A."/>
            <person name="Shimizu T."/>
            <person name="Nakamura-isaki S."/>
            <person name="Aono E."/>
            <person name="Sakamoto K."/>
            <person name="Ichikawa N."/>
            <person name="Nakazawa H."/>
            <person name="Sekine M."/>
            <person name="Yamazaki S."/>
            <person name="Fujita N."/>
            <person name="Shimada K."/>
            <person name="Hanada S."/>
            <person name="Nagashima K.V.P."/>
        </authorList>
    </citation>
    <scope>NUCLEOTIDE SEQUENCE [LARGE SCALE GENOMIC DNA]</scope>
    <source>
        <strain evidence="5">NBRC 100245 / IL144</strain>
    </source>
</reference>
<gene>
    <name evidence="4" type="ordered locus">RGE_42150</name>
</gene>
<dbReference type="eggNOG" id="COG1506">
    <property type="taxonomic scope" value="Bacteria"/>
</dbReference>
<dbReference type="Pfam" id="PF00326">
    <property type="entry name" value="Peptidase_S9"/>
    <property type="match status" value="1"/>
</dbReference>
<feature type="signal peptide" evidence="2">
    <location>
        <begin position="1"/>
        <end position="28"/>
    </location>
</feature>
<dbReference type="KEGG" id="rge:RGE_42150"/>
<proteinExistence type="predicted"/>
<protein>
    <submittedName>
        <fullName evidence="4">Peptidase S9 family protein</fullName>
    </submittedName>
</protein>
<evidence type="ECO:0000313" key="5">
    <source>
        <dbReference type="Proteomes" id="UP000007883"/>
    </source>
</evidence>
<dbReference type="RefSeq" id="WP_014430400.1">
    <property type="nucleotide sequence ID" value="NC_017075.1"/>
</dbReference>
<dbReference type="InterPro" id="IPR029058">
    <property type="entry name" value="AB_hydrolase_fold"/>
</dbReference>
<evidence type="ECO:0000256" key="1">
    <source>
        <dbReference type="ARBA" id="ARBA00022801"/>
    </source>
</evidence>
<dbReference type="AlphaFoldDB" id="I0HX14"/>
<dbReference type="SUPFAM" id="SSF53474">
    <property type="entry name" value="alpha/beta-Hydrolases"/>
    <property type="match status" value="1"/>
</dbReference>
<dbReference type="HOGENOM" id="CLU_008615_3_1_4"/>
<keyword evidence="2" id="KW-0732">Signal</keyword>
<dbReference type="GO" id="GO:0006508">
    <property type="term" value="P:proteolysis"/>
    <property type="evidence" value="ECO:0007669"/>
    <property type="project" value="InterPro"/>
</dbReference>
<feature type="domain" description="Peptidase S9 prolyl oligopeptidase catalytic" evidence="3">
    <location>
        <begin position="452"/>
        <end position="659"/>
    </location>
</feature>
<dbReference type="SUPFAM" id="SSF82171">
    <property type="entry name" value="DPP6 N-terminal domain-like"/>
    <property type="match status" value="1"/>
</dbReference>
<dbReference type="InterPro" id="IPR001375">
    <property type="entry name" value="Peptidase_S9_cat"/>
</dbReference>
<sequence>MRLLHGTGRWIGRLFVACLLGSALSAQAVDPTAYVAQAQFSAAKLSPSGNRLALVLHNDKGRNALAVMDLPPTKPPRVLQSYDRASVDWVHWVNDDRMILRVTEWDTQIRENGSAIFAIDHDGQDEVMLSSHSYSRGASKIRSHVLSYAWNFLEALDDGSADVIMTETKFDAMGDPSGVRLGRVNTKTGVMTPIVLGGGISLNGIAWEFDVHGTPRVVRVQSKDRDRLFVHRAAKDAWEPVWDRNVLDSDTLSPIQIEGDKDLVVGAAIGGETNGLHVLDLSKGQIDPEPLLRVARYDVDGTIVDKRAGKVVGATLTADRPTTVWFSDRVAAIQQSVDKALPDRFNHVRCGRCDSSRFFVVLSQSDRNPGEFLLYDDEKKSISPIGSVRPAIDPATQGRRSFHWIQARDGLAMPVVVTHPAGHDAKEALPAVVLVHGGPWVQGANRTWDAWAQFLAANGWRVIEPNFRGTLGLGTRHFTAGFKQWGQAMQDDLQDAVRWAAKEGLIDAKRVCIFGASYGGYAALMGPVRHPDTYRCAASFAGVTDIQLMFTSARADVTRNQLHYGMPQMIGDPDKDAAMLRANSPVERVADIKVPVLLAQGGYDRRVPKQHADDFEDAARKAGVKIERLDYPFEGHGFVELESQVDFMNRLAAFLKRSLEP</sequence>
<evidence type="ECO:0000259" key="3">
    <source>
        <dbReference type="Pfam" id="PF00326"/>
    </source>
</evidence>
<keyword evidence="1" id="KW-0378">Hydrolase</keyword>
<dbReference type="PANTHER" id="PTHR42776:SF27">
    <property type="entry name" value="DIPEPTIDYL PEPTIDASE FAMILY MEMBER 6"/>
    <property type="match status" value="1"/>
</dbReference>